<sequence length="1619" mass="181416">MSRKHRTDKRTTSKSANTRTLSEEVAAAGTTFDATVGEANQAEASVSSGRTYQKPSGKRAPELELTSKWGLPLDEVMASIGTRMTRRSRSSLPKRLELSGQSQTAHDSAAQDDQRLELSGSIRAVNDSAAQRLELSDPSKVVHDSAASVFVAKGELQPGKLPGVDQSALKASFMPRVRRSDLEEYLEYFHDRIGGHDQCDSDDTEEIFAPAVSREWTVKFFPTWFDLDEGPVLSDTAPTIPEIPVIDLEIFHNIMDEMSENEDIIELLASDSHLDDSGSEVSEEEVDAEVQAALFEYYKNSKASGLGLGLRASSSRINLGATRLAVPEVGIKPTAAFVQGSSKGKGVDPKEKGPEYDRLHRAGKKDKKMEKKAEKKKNPRQNVQEHHLKPEHFKRDQSEIPDGGWFRARTGEPPSPPSSSSSSSSDSDSSSSSSSDSSDDESSSSDSDSDSSSSSSRSAKRRKRTPANKRKAAKKDNRKLRKVLRSVKIKEPFIYDGKPDLDTFDHWTYEIDTWTDWHGINDTMAVKVMVNFMSGKASRFFMKHVTLRRKDWTVKSVYEGLFNYCFPPDFKLRLRERLMNATQGTYKVRDFMRDLESLAVRFPDITERQLKQIFWGGLHQDLRLHLIGKGLDPERTSLKKLAKYATRQENVQETFKREQKLGEKVNQPKIFNGNKTYNGPRRNADPTQPKAPAASGSKQTNSNGKGSQNNGGNGAKKGKYTDRISKEERDRLRAEGRCFTCKEIGHESRNCPNRQTAKAPNLKAGSVQISEVENRAKAAREANLRVGAIRIAPEPKTEGVRFQDHADEAAAYLVALFESYYGSAYEEERFTSINLGDSFELTDWHHPDKPYMVSRINLEDPEFGVPDIIAGAQKIENVPRNGAFPNSGEPDHEHPARDWLEIKFAVAMVNRPWERITRPDHIRVEPHPEGYLVIVDGTDIEILVTHDEIKDHKFDCGAILDREWELFGLTNDLEHRPKWESNDLVFGLCAAQPVKQKPIKDDGVVRIRTVVDKRAQNDNTIKIAAPLPDIHAILRNVVRHPYRTLVDGKDFYEQIRVVPEHVPQTLFNTPDGTMESLVLQQGDCNGPATCQTLMNHIFAPYIGVFMDVYLDDIIIYSDTVEEHIKHIRLVFDVLRKEKLYLSADKMQFFAEKLKILGHVIDDQGILMDPHKVDSIINWKTPTNADLLSSFIGAVGYLADDCPSIRIPMGILTPLTGVKKRWSWGHTEQRAFEEVKQIVQQYRDHHRVSLDYSEGAPAINVVTDACCTGASGYVSQGDDVKTAKIVAFWSGKFNSAQQNYPVHEQELLAIVESLKRFRGLLHGAKFRISTDHKALEHLMQQKNLSPRQHRWLDTLNEFDFSIHYIPGETNIFADALSRIYSAEPAGIVRAPSEYVADDQADAESHQQSDNEEEITAPVYTGAAAVLEGAPRRSSRLAQAGADKRSYGGPKTRRKLAQNAEEQEPEPEYTRMSEVADDAALPILVPELSADSSVHAQSAPEHSKKHADLRGVLTAGDLGLPLPDGLKYKYNDDSFFREILKAPEEYKDFQERDGLVFKNRDGIEVLCIPEAKISGRSIVLVADVQSNAATAGSDVDMTEYEEPLEPEDIPEEGEFEPEEDN</sequence>
<protein>
    <submittedName>
        <fullName evidence="12">DNA/RNA polymerase</fullName>
    </submittedName>
</protein>
<dbReference type="Gene3D" id="3.30.70.270">
    <property type="match status" value="2"/>
</dbReference>
<dbReference type="OrthoDB" id="1750432at2759"/>
<dbReference type="PANTHER" id="PTHR37984">
    <property type="entry name" value="PROTEIN CBG26694"/>
    <property type="match status" value="1"/>
</dbReference>
<evidence type="ECO:0000259" key="10">
    <source>
        <dbReference type="PROSITE" id="PS50158"/>
    </source>
</evidence>
<name>A0A8H6Y190_9AGAR</name>
<feature type="compositionally biased region" description="Low complexity" evidence="9">
    <location>
        <begin position="418"/>
        <end position="436"/>
    </location>
</feature>
<feature type="compositionally biased region" description="Basic and acidic residues" evidence="9">
    <location>
        <begin position="719"/>
        <end position="729"/>
    </location>
</feature>
<dbReference type="GO" id="GO:0006397">
    <property type="term" value="P:mRNA processing"/>
    <property type="evidence" value="ECO:0007669"/>
    <property type="project" value="UniProtKB-KW"/>
</dbReference>
<dbReference type="InterPro" id="IPR043128">
    <property type="entry name" value="Rev_trsase/Diguanyl_cyclase"/>
</dbReference>
<dbReference type="InterPro" id="IPR036875">
    <property type="entry name" value="Znf_CCHC_sf"/>
</dbReference>
<feature type="compositionally biased region" description="Basic and acidic residues" evidence="9">
    <location>
        <begin position="345"/>
        <end position="360"/>
    </location>
</feature>
<keyword evidence="8" id="KW-0479">Metal-binding</keyword>
<dbReference type="Proteomes" id="UP000623467">
    <property type="component" value="Unassembled WGS sequence"/>
</dbReference>
<dbReference type="PANTHER" id="PTHR37984:SF5">
    <property type="entry name" value="PROTEIN NYNRIN-LIKE"/>
    <property type="match status" value="1"/>
</dbReference>
<dbReference type="InterPro" id="IPR050951">
    <property type="entry name" value="Retrovirus_Pol_polyprotein"/>
</dbReference>
<dbReference type="SUPFAM" id="SSF56672">
    <property type="entry name" value="DNA/RNA polymerases"/>
    <property type="match status" value="1"/>
</dbReference>
<dbReference type="InterPro" id="IPR043502">
    <property type="entry name" value="DNA/RNA_pol_sf"/>
</dbReference>
<evidence type="ECO:0000256" key="1">
    <source>
        <dbReference type="ARBA" id="ARBA00022664"/>
    </source>
</evidence>
<evidence type="ECO:0000259" key="11">
    <source>
        <dbReference type="PROSITE" id="PS50878"/>
    </source>
</evidence>
<keyword evidence="4" id="KW-0540">Nuclease</keyword>
<dbReference type="GO" id="GO:0003676">
    <property type="term" value="F:nucleic acid binding"/>
    <property type="evidence" value="ECO:0007669"/>
    <property type="project" value="InterPro"/>
</dbReference>
<dbReference type="CDD" id="cd09274">
    <property type="entry name" value="RNase_HI_RT_Ty3"/>
    <property type="match status" value="1"/>
</dbReference>
<evidence type="ECO:0000256" key="9">
    <source>
        <dbReference type="SAM" id="MobiDB-lite"/>
    </source>
</evidence>
<evidence type="ECO:0000256" key="8">
    <source>
        <dbReference type="PROSITE-ProRule" id="PRU00047"/>
    </source>
</evidence>
<dbReference type="GO" id="GO:0004519">
    <property type="term" value="F:endonuclease activity"/>
    <property type="evidence" value="ECO:0007669"/>
    <property type="project" value="UniProtKB-KW"/>
</dbReference>
<proteinExistence type="predicted"/>
<dbReference type="SMART" id="SM00343">
    <property type="entry name" value="ZnF_C2HC"/>
    <property type="match status" value="1"/>
</dbReference>
<accession>A0A8H6Y190</accession>
<feature type="compositionally biased region" description="Polar residues" evidence="9">
    <location>
        <begin position="42"/>
        <end position="54"/>
    </location>
</feature>
<dbReference type="Pfam" id="PF00078">
    <property type="entry name" value="RVT_1"/>
    <property type="match status" value="1"/>
</dbReference>
<dbReference type="GO" id="GO:0016787">
    <property type="term" value="F:hydrolase activity"/>
    <property type="evidence" value="ECO:0007669"/>
    <property type="project" value="UniProtKB-KW"/>
</dbReference>
<dbReference type="PROSITE" id="PS50158">
    <property type="entry name" value="ZF_CCHC"/>
    <property type="match status" value="1"/>
</dbReference>
<dbReference type="GO" id="GO:0003964">
    <property type="term" value="F:RNA-directed DNA polymerase activity"/>
    <property type="evidence" value="ECO:0007669"/>
    <property type="project" value="UniProtKB-KW"/>
</dbReference>
<keyword evidence="8" id="KW-0862">Zinc</keyword>
<keyword evidence="2" id="KW-0808">Transferase</keyword>
<dbReference type="EMBL" id="JACAZH010000014">
    <property type="protein sequence ID" value="KAF7350564.1"/>
    <property type="molecule type" value="Genomic_DNA"/>
</dbReference>
<dbReference type="SUPFAM" id="SSF57756">
    <property type="entry name" value="Retrovirus zinc finger-like domains"/>
    <property type="match status" value="1"/>
</dbReference>
<evidence type="ECO:0000256" key="3">
    <source>
        <dbReference type="ARBA" id="ARBA00022695"/>
    </source>
</evidence>
<feature type="compositionally biased region" description="Basic and acidic residues" evidence="9">
    <location>
        <begin position="654"/>
        <end position="663"/>
    </location>
</feature>
<gene>
    <name evidence="12" type="ORF">MSAN_01616100</name>
</gene>
<feature type="region of interest" description="Disordered" evidence="9">
    <location>
        <begin position="649"/>
        <end position="729"/>
    </location>
</feature>
<reference evidence="12" key="1">
    <citation type="submission" date="2020-05" db="EMBL/GenBank/DDBJ databases">
        <title>Mycena genomes resolve the evolution of fungal bioluminescence.</title>
        <authorList>
            <person name="Tsai I.J."/>
        </authorList>
    </citation>
    <scope>NUCLEOTIDE SEQUENCE</scope>
    <source>
        <strain evidence="12">160909Yilan</strain>
    </source>
</reference>
<evidence type="ECO:0000256" key="5">
    <source>
        <dbReference type="ARBA" id="ARBA00022759"/>
    </source>
</evidence>
<dbReference type="PROSITE" id="PS50878">
    <property type="entry name" value="RT_POL"/>
    <property type="match status" value="1"/>
</dbReference>
<feature type="region of interest" description="Disordered" evidence="9">
    <location>
        <begin position="1588"/>
        <end position="1619"/>
    </location>
</feature>
<keyword evidence="3" id="KW-0548">Nucleotidyltransferase</keyword>
<feature type="domain" description="CCHC-type" evidence="10">
    <location>
        <begin position="737"/>
        <end position="753"/>
    </location>
</feature>
<dbReference type="Pfam" id="PF17917">
    <property type="entry name" value="RT_RNaseH"/>
    <property type="match status" value="1"/>
</dbReference>
<dbReference type="GO" id="GO:0008270">
    <property type="term" value="F:zinc ion binding"/>
    <property type="evidence" value="ECO:0007669"/>
    <property type="project" value="UniProtKB-KW"/>
</dbReference>
<feature type="domain" description="Reverse transcriptase" evidence="11">
    <location>
        <begin position="980"/>
        <end position="1160"/>
    </location>
</feature>
<keyword evidence="6" id="KW-0378">Hydrolase</keyword>
<dbReference type="InterPro" id="IPR001878">
    <property type="entry name" value="Znf_CCHC"/>
</dbReference>
<evidence type="ECO:0000256" key="7">
    <source>
        <dbReference type="ARBA" id="ARBA00022918"/>
    </source>
</evidence>
<feature type="region of interest" description="Disordered" evidence="9">
    <location>
        <begin position="80"/>
        <end position="114"/>
    </location>
</feature>
<feature type="region of interest" description="Disordered" evidence="9">
    <location>
        <begin position="1"/>
        <end position="63"/>
    </location>
</feature>
<keyword evidence="8" id="KW-0863">Zinc-finger</keyword>
<feature type="region of interest" description="Disordered" evidence="9">
    <location>
        <begin position="337"/>
        <end position="481"/>
    </location>
</feature>
<dbReference type="InterPro" id="IPR000477">
    <property type="entry name" value="RT_dom"/>
</dbReference>
<feature type="compositionally biased region" description="Acidic residues" evidence="9">
    <location>
        <begin position="437"/>
        <end position="449"/>
    </location>
</feature>
<feature type="compositionally biased region" description="Acidic residues" evidence="9">
    <location>
        <begin position="1594"/>
        <end position="1619"/>
    </location>
</feature>
<dbReference type="Gene3D" id="4.10.60.10">
    <property type="entry name" value="Zinc finger, CCHC-type"/>
    <property type="match status" value="1"/>
</dbReference>
<evidence type="ECO:0000256" key="6">
    <source>
        <dbReference type="ARBA" id="ARBA00022801"/>
    </source>
</evidence>
<dbReference type="CDD" id="cd01647">
    <property type="entry name" value="RT_LTR"/>
    <property type="match status" value="1"/>
</dbReference>
<organism evidence="12 13">
    <name type="scientific">Mycena sanguinolenta</name>
    <dbReference type="NCBI Taxonomy" id="230812"/>
    <lineage>
        <taxon>Eukaryota</taxon>
        <taxon>Fungi</taxon>
        <taxon>Dikarya</taxon>
        <taxon>Basidiomycota</taxon>
        <taxon>Agaricomycotina</taxon>
        <taxon>Agaricomycetes</taxon>
        <taxon>Agaricomycetidae</taxon>
        <taxon>Agaricales</taxon>
        <taxon>Marasmiineae</taxon>
        <taxon>Mycenaceae</taxon>
        <taxon>Mycena</taxon>
    </lineage>
</organism>
<evidence type="ECO:0000313" key="13">
    <source>
        <dbReference type="Proteomes" id="UP000623467"/>
    </source>
</evidence>
<keyword evidence="13" id="KW-1185">Reference proteome</keyword>
<evidence type="ECO:0000256" key="2">
    <source>
        <dbReference type="ARBA" id="ARBA00022679"/>
    </source>
</evidence>
<feature type="region of interest" description="Disordered" evidence="9">
    <location>
        <begin position="1426"/>
        <end position="1469"/>
    </location>
</feature>
<keyword evidence="1" id="KW-0507">mRNA processing</keyword>
<evidence type="ECO:0000256" key="4">
    <source>
        <dbReference type="ARBA" id="ARBA00022722"/>
    </source>
</evidence>
<evidence type="ECO:0000313" key="12">
    <source>
        <dbReference type="EMBL" id="KAF7350564.1"/>
    </source>
</evidence>
<dbReference type="InterPro" id="IPR041373">
    <property type="entry name" value="RT_RNaseH"/>
</dbReference>
<comment type="caution">
    <text evidence="12">The sequence shown here is derived from an EMBL/GenBank/DDBJ whole genome shotgun (WGS) entry which is preliminary data.</text>
</comment>
<feature type="compositionally biased region" description="Basic and acidic residues" evidence="9">
    <location>
        <begin position="383"/>
        <end position="398"/>
    </location>
</feature>
<feature type="compositionally biased region" description="Basic residues" evidence="9">
    <location>
        <begin position="458"/>
        <end position="481"/>
    </location>
</feature>
<keyword evidence="7" id="KW-0695">RNA-directed DNA polymerase</keyword>
<keyword evidence="5" id="KW-0255">Endonuclease</keyword>